<dbReference type="Pfam" id="PF01406">
    <property type="entry name" value="tRNA-synt_1e"/>
    <property type="match status" value="1"/>
</dbReference>
<dbReference type="AlphaFoldDB" id="A0A3R7QHD6"/>
<evidence type="ECO:0000256" key="3">
    <source>
        <dbReference type="ARBA" id="ARBA00022598"/>
    </source>
</evidence>
<dbReference type="GO" id="GO:0046872">
    <property type="term" value="F:metal ion binding"/>
    <property type="evidence" value="ECO:0007669"/>
    <property type="project" value="UniProtKB-KW"/>
</dbReference>
<dbReference type="GO" id="GO:0006423">
    <property type="term" value="P:cysteinyl-tRNA aminoacylation"/>
    <property type="evidence" value="ECO:0007669"/>
    <property type="project" value="InterPro"/>
</dbReference>
<keyword evidence="8" id="KW-0648">Protein biosynthesis</keyword>
<dbReference type="PRINTS" id="PR00983">
    <property type="entry name" value="TRNASYNTHCYS"/>
</dbReference>
<dbReference type="GO" id="GO:0005524">
    <property type="term" value="F:ATP binding"/>
    <property type="evidence" value="ECO:0007669"/>
    <property type="project" value="UniProtKB-KW"/>
</dbReference>
<dbReference type="EMBL" id="QCYY01002804">
    <property type="protein sequence ID" value="ROT67530.1"/>
    <property type="molecule type" value="Genomic_DNA"/>
</dbReference>
<dbReference type="Gene3D" id="3.40.50.620">
    <property type="entry name" value="HUPs"/>
    <property type="match status" value="1"/>
</dbReference>
<dbReference type="PANTHER" id="PTHR10890:SF3">
    <property type="entry name" value="CYSTEINE--TRNA LIGASE, CYTOPLASMIC"/>
    <property type="match status" value="1"/>
</dbReference>
<dbReference type="GO" id="GO:0004817">
    <property type="term" value="F:cysteine-tRNA ligase activity"/>
    <property type="evidence" value="ECO:0007669"/>
    <property type="project" value="UniProtKB-EC"/>
</dbReference>
<evidence type="ECO:0000313" key="15">
    <source>
        <dbReference type="Proteomes" id="UP000283509"/>
    </source>
</evidence>
<keyword evidence="9" id="KW-0030">Aminoacyl-tRNA synthetase</keyword>
<evidence type="ECO:0000256" key="2">
    <source>
        <dbReference type="ARBA" id="ARBA00012832"/>
    </source>
</evidence>
<evidence type="ECO:0000259" key="13">
    <source>
        <dbReference type="Pfam" id="PF01406"/>
    </source>
</evidence>
<evidence type="ECO:0000256" key="11">
    <source>
        <dbReference type="ARBA" id="ARBA00039362"/>
    </source>
</evidence>
<dbReference type="Proteomes" id="UP000283509">
    <property type="component" value="Unassembled WGS sequence"/>
</dbReference>
<dbReference type="SUPFAM" id="SSF52374">
    <property type="entry name" value="Nucleotidylyl transferase"/>
    <property type="match status" value="1"/>
</dbReference>
<evidence type="ECO:0000256" key="5">
    <source>
        <dbReference type="ARBA" id="ARBA00022741"/>
    </source>
</evidence>
<dbReference type="EC" id="6.1.1.16" evidence="2"/>
<gene>
    <name evidence="14" type="ORF">C7M84_014394</name>
</gene>
<keyword evidence="6" id="KW-0862">Zinc</keyword>
<evidence type="ECO:0000256" key="1">
    <source>
        <dbReference type="ARBA" id="ARBA00001947"/>
    </source>
</evidence>
<dbReference type="Gene3D" id="1.20.120.1910">
    <property type="entry name" value="Cysteine-tRNA ligase, C-terminal anti-codon recognition domain"/>
    <property type="match status" value="1"/>
</dbReference>
<sequence>MPKRPDYQWSAPEGVESPKLHLYNSITRKKELFKPQNHVVTWYSCGPTVYDDSHMGHARSYVSFDILRRVMQDYFGYPVKYVMNITDIDDKIIKRARTRYLVKKYKESQVTKDKLVEDIFSAMEHHNSIIAATTDPDKLKMLVEEVQKVKIAADALQSVASSGNAAEISKHQDQLMASAESVLGEWLDKMKGKDVTENSIFADLPRHFENEFNKDMDALNVLPADIVTRVSEYVPQIVDYVKKIIDNGYAYESCGSVYFDVGKFDAEPNHYYAKLVPEAYGNQEALEEGEGALSTTAAQEKRSPNDFALWKASKPGEPAWPSPWGPGRPGWHIECSCMASDVIGESLDIHTGGVDLKFPHHDNELAQAEAYYNNDHWVRYFLHTGHLHIDGCKMSKSLKNFITIKKALEETSAAHLRVAFLLHAWKDTLDYSSNTMEGARQFYKMVSEFNLNVQDLVRRIGNTSTQWSSTEMPVEATYNNTRVNVHKALCDNIDTRTALDHMRDLITEANKYMNNNQQVNSQLMININSYVLKMMNMFGVTIGDQSGGSGQSSESLLAVAEVVGDVREKLRQWSRGKDVDAKDLQGKLLSLCDSIRDDMLPPLGVRLEDRDGGAPSIKLVDAAELMQEIKLKKEQEAAKREEKEKKKAEQAAKQAAKDKEVPKDPKDMFRTPEYSQWDESGLPTHDKEGKEITKSQSKKLAKLMEAQKKKFEKWQAQQA</sequence>
<evidence type="ECO:0000256" key="6">
    <source>
        <dbReference type="ARBA" id="ARBA00022833"/>
    </source>
</evidence>
<dbReference type="SUPFAM" id="SSF47323">
    <property type="entry name" value="Anticodon-binding domain of a subclass of class I aminoacyl-tRNA synthetases"/>
    <property type="match status" value="1"/>
</dbReference>
<feature type="compositionally biased region" description="Basic and acidic residues" evidence="12">
    <location>
        <begin position="636"/>
        <end position="670"/>
    </location>
</feature>
<keyword evidence="3 14" id="KW-0436">Ligase</keyword>
<name>A0A3R7QHD6_PENVA</name>
<evidence type="ECO:0000313" key="14">
    <source>
        <dbReference type="EMBL" id="ROT67530.1"/>
    </source>
</evidence>
<comment type="cofactor">
    <cofactor evidence="1">
        <name>Zn(2+)</name>
        <dbReference type="ChEBI" id="CHEBI:29105"/>
    </cofactor>
</comment>
<proteinExistence type="inferred from homology"/>
<evidence type="ECO:0000256" key="12">
    <source>
        <dbReference type="SAM" id="MobiDB-lite"/>
    </source>
</evidence>
<dbReference type="STRING" id="6689.A0A3R7QHD6"/>
<protein>
    <recommendedName>
        <fullName evidence="11">Cysteine--tRNA ligase, cytoplasmic</fullName>
        <ecNumber evidence="2">6.1.1.16</ecNumber>
    </recommendedName>
    <alternativeName>
        <fullName evidence="10">Cysteinyl-tRNA synthetase</fullName>
    </alternativeName>
</protein>
<feature type="region of interest" description="Disordered" evidence="12">
    <location>
        <begin position="636"/>
        <end position="696"/>
    </location>
</feature>
<dbReference type="InterPro" id="IPR014729">
    <property type="entry name" value="Rossmann-like_a/b/a_fold"/>
</dbReference>
<dbReference type="PANTHER" id="PTHR10890">
    <property type="entry name" value="CYSTEINYL-TRNA SYNTHETASE"/>
    <property type="match status" value="1"/>
</dbReference>
<feature type="compositionally biased region" description="Basic and acidic residues" evidence="12">
    <location>
        <begin position="684"/>
        <end position="693"/>
    </location>
</feature>
<accession>A0A3R7QHD6</accession>
<dbReference type="OrthoDB" id="438179at2759"/>
<evidence type="ECO:0000256" key="8">
    <source>
        <dbReference type="ARBA" id="ARBA00022917"/>
    </source>
</evidence>
<feature type="domain" description="tRNA synthetases class I catalytic" evidence="13">
    <location>
        <begin position="36"/>
        <end position="440"/>
    </location>
</feature>
<dbReference type="NCBIfam" id="TIGR00435">
    <property type="entry name" value="cysS"/>
    <property type="match status" value="1"/>
</dbReference>
<reference evidence="14 15" key="2">
    <citation type="submission" date="2019-01" db="EMBL/GenBank/DDBJ databases">
        <title>The decoding of complex shrimp genome reveals the adaptation for benthos swimmer, frequently molting mechanism and breeding impact on genome.</title>
        <authorList>
            <person name="Sun Y."/>
            <person name="Gao Y."/>
            <person name="Yu Y."/>
        </authorList>
    </citation>
    <scope>NUCLEOTIDE SEQUENCE [LARGE SCALE GENOMIC DNA]</scope>
    <source>
        <tissue evidence="14">Muscle</tissue>
    </source>
</reference>
<evidence type="ECO:0000256" key="10">
    <source>
        <dbReference type="ARBA" id="ARBA00031499"/>
    </source>
</evidence>
<evidence type="ECO:0000256" key="7">
    <source>
        <dbReference type="ARBA" id="ARBA00022840"/>
    </source>
</evidence>
<organism evidence="14 15">
    <name type="scientific">Penaeus vannamei</name>
    <name type="common">Whiteleg shrimp</name>
    <name type="synonym">Litopenaeus vannamei</name>
    <dbReference type="NCBI Taxonomy" id="6689"/>
    <lineage>
        <taxon>Eukaryota</taxon>
        <taxon>Metazoa</taxon>
        <taxon>Ecdysozoa</taxon>
        <taxon>Arthropoda</taxon>
        <taxon>Crustacea</taxon>
        <taxon>Multicrustacea</taxon>
        <taxon>Malacostraca</taxon>
        <taxon>Eumalacostraca</taxon>
        <taxon>Eucarida</taxon>
        <taxon>Decapoda</taxon>
        <taxon>Dendrobranchiata</taxon>
        <taxon>Penaeoidea</taxon>
        <taxon>Penaeidae</taxon>
        <taxon>Penaeus</taxon>
    </lineage>
</organism>
<keyword evidence="15" id="KW-1185">Reference proteome</keyword>
<dbReference type="InterPro" id="IPR024909">
    <property type="entry name" value="Cys-tRNA/MSH_ligase"/>
</dbReference>
<evidence type="ECO:0000256" key="9">
    <source>
        <dbReference type="ARBA" id="ARBA00023146"/>
    </source>
</evidence>
<comment type="caution">
    <text evidence="14">The sequence shown here is derived from an EMBL/GenBank/DDBJ whole genome shotgun (WGS) entry which is preliminary data.</text>
</comment>
<keyword evidence="7" id="KW-0067">ATP-binding</keyword>
<reference evidence="14 15" key="1">
    <citation type="submission" date="2018-04" db="EMBL/GenBank/DDBJ databases">
        <authorList>
            <person name="Zhang X."/>
            <person name="Yuan J."/>
            <person name="Li F."/>
            <person name="Xiang J."/>
        </authorList>
    </citation>
    <scope>NUCLEOTIDE SEQUENCE [LARGE SCALE GENOMIC DNA]</scope>
    <source>
        <tissue evidence="14">Muscle</tissue>
    </source>
</reference>
<evidence type="ECO:0000256" key="4">
    <source>
        <dbReference type="ARBA" id="ARBA00022723"/>
    </source>
</evidence>
<dbReference type="CDD" id="cd00672">
    <property type="entry name" value="CysRS_core"/>
    <property type="match status" value="1"/>
</dbReference>
<dbReference type="GO" id="GO:0005737">
    <property type="term" value="C:cytoplasm"/>
    <property type="evidence" value="ECO:0007669"/>
    <property type="project" value="TreeGrafter"/>
</dbReference>
<dbReference type="InterPro" id="IPR015803">
    <property type="entry name" value="Cys-tRNA-ligase"/>
</dbReference>
<dbReference type="HAMAP" id="MF_00041">
    <property type="entry name" value="Cys_tRNA_synth"/>
    <property type="match status" value="1"/>
</dbReference>
<keyword evidence="4" id="KW-0479">Metal-binding</keyword>
<dbReference type="InterPro" id="IPR032678">
    <property type="entry name" value="tRNA-synt_1_cat_dom"/>
</dbReference>
<keyword evidence="5" id="KW-0547">Nucleotide-binding</keyword>
<dbReference type="InterPro" id="IPR009080">
    <property type="entry name" value="tRNAsynth_Ia_anticodon-bd"/>
</dbReference>